<sequence length="85" mass="9287">MPESSEEFLLLSCLPELLAIESERNAKQREIELQSEAWRQQGSLGEADSLFASNSAAKNDSSRLLVATAARRKRAPKNALAGESL</sequence>
<protein>
    <submittedName>
        <fullName evidence="1">Uncharacterized protein</fullName>
    </submittedName>
</protein>
<keyword evidence="2" id="KW-1185">Reference proteome</keyword>
<evidence type="ECO:0000313" key="1">
    <source>
        <dbReference type="EMBL" id="KAK2574838.1"/>
    </source>
</evidence>
<comment type="caution">
    <text evidence="1">The sequence shown here is derived from an EMBL/GenBank/DDBJ whole genome shotgun (WGS) entry which is preliminary data.</text>
</comment>
<evidence type="ECO:0000313" key="2">
    <source>
        <dbReference type="Proteomes" id="UP001258017"/>
    </source>
</evidence>
<accession>A0AAD9R8L0</accession>
<gene>
    <name evidence="1" type="ORF">KPH14_013122</name>
</gene>
<reference evidence="1" key="1">
    <citation type="submission" date="2021-08" db="EMBL/GenBank/DDBJ databases">
        <authorList>
            <person name="Misof B."/>
            <person name="Oliver O."/>
            <person name="Podsiadlowski L."/>
            <person name="Donath A."/>
            <person name="Peters R."/>
            <person name="Mayer C."/>
            <person name="Rust J."/>
            <person name="Gunkel S."/>
            <person name="Lesny P."/>
            <person name="Martin S."/>
            <person name="Oeyen J.P."/>
            <person name="Petersen M."/>
            <person name="Panagiotis P."/>
            <person name="Wilbrandt J."/>
            <person name="Tanja T."/>
        </authorList>
    </citation>
    <scope>NUCLEOTIDE SEQUENCE</scope>
    <source>
        <strain evidence="1">GBR_01_08_01A</strain>
        <tissue evidence="1">Thorax + abdomen</tissue>
    </source>
</reference>
<proteinExistence type="predicted"/>
<dbReference type="EMBL" id="JAIFRP010004677">
    <property type="protein sequence ID" value="KAK2574838.1"/>
    <property type="molecule type" value="Genomic_DNA"/>
</dbReference>
<organism evidence="1 2">
    <name type="scientific">Odynerus spinipes</name>
    <dbReference type="NCBI Taxonomy" id="1348599"/>
    <lineage>
        <taxon>Eukaryota</taxon>
        <taxon>Metazoa</taxon>
        <taxon>Ecdysozoa</taxon>
        <taxon>Arthropoda</taxon>
        <taxon>Hexapoda</taxon>
        <taxon>Insecta</taxon>
        <taxon>Pterygota</taxon>
        <taxon>Neoptera</taxon>
        <taxon>Endopterygota</taxon>
        <taxon>Hymenoptera</taxon>
        <taxon>Apocrita</taxon>
        <taxon>Aculeata</taxon>
        <taxon>Vespoidea</taxon>
        <taxon>Vespidae</taxon>
        <taxon>Eumeninae</taxon>
        <taxon>Odynerus</taxon>
    </lineage>
</organism>
<dbReference type="Proteomes" id="UP001258017">
    <property type="component" value="Unassembled WGS sequence"/>
</dbReference>
<name>A0AAD9R8L0_9HYME</name>
<dbReference type="AlphaFoldDB" id="A0AAD9R8L0"/>
<reference evidence="1" key="2">
    <citation type="journal article" date="2023" name="Commun. Biol.">
        <title>Intrasexual cuticular hydrocarbon dimorphism in a wasp sheds light on hydrocarbon biosynthesis genes in Hymenoptera.</title>
        <authorList>
            <person name="Moris V.C."/>
            <person name="Podsiadlowski L."/>
            <person name="Martin S."/>
            <person name="Oeyen J.P."/>
            <person name="Donath A."/>
            <person name="Petersen M."/>
            <person name="Wilbrandt J."/>
            <person name="Misof B."/>
            <person name="Liedtke D."/>
            <person name="Thamm M."/>
            <person name="Scheiner R."/>
            <person name="Schmitt T."/>
            <person name="Niehuis O."/>
        </authorList>
    </citation>
    <scope>NUCLEOTIDE SEQUENCE</scope>
    <source>
        <strain evidence="1">GBR_01_08_01A</strain>
    </source>
</reference>
<feature type="non-terminal residue" evidence="1">
    <location>
        <position position="85"/>
    </location>
</feature>